<evidence type="ECO:0000256" key="4">
    <source>
        <dbReference type="ARBA" id="ARBA00047942"/>
    </source>
</evidence>
<accession>A0AAW4TSX9</accession>
<dbReference type="Proteomes" id="UP001199070">
    <property type="component" value="Unassembled WGS sequence"/>
</dbReference>
<evidence type="ECO:0000313" key="8">
    <source>
        <dbReference type="EMBL" id="MCA8383490.1"/>
    </source>
</evidence>
<evidence type="ECO:0000259" key="7">
    <source>
        <dbReference type="Pfam" id="PF20473"/>
    </source>
</evidence>
<dbReference type="PANTHER" id="PTHR33841">
    <property type="entry name" value="DNA METHYLTRANSFERASE YEEA-RELATED"/>
    <property type="match status" value="1"/>
</dbReference>
<keyword evidence="2 8" id="KW-0489">Methyltransferase</keyword>
<dbReference type="InterPro" id="IPR050953">
    <property type="entry name" value="N4_N6_ade-DNA_methylase"/>
</dbReference>
<dbReference type="PROSITE" id="PS00092">
    <property type="entry name" value="N6_MTASE"/>
    <property type="match status" value="1"/>
</dbReference>
<dbReference type="InterPro" id="IPR046819">
    <property type="entry name" value="MmeI_hel"/>
</dbReference>
<dbReference type="EC" id="2.1.1.72" evidence="1"/>
<evidence type="ECO:0000256" key="1">
    <source>
        <dbReference type="ARBA" id="ARBA00011900"/>
    </source>
</evidence>
<dbReference type="InterPro" id="IPR029063">
    <property type="entry name" value="SAM-dependent_MTases_sf"/>
</dbReference>
<dbReference type="Pfam" id="PF20465">
    <property type="entry name" value="MmeI_hel"/>
    <property type="match status" value="1"/>
</dbReference>
<dbReference type="GO" id="GO:0003676">
    <property type="term" value="F:nucleic acid binding"/>
    <property type="evidence" value="ECO:0007669"/>
    <property type="project" value="InterPro"/>
</dbReference>
<evidence type="ECO:0000313" key="9">
    <source>
        <dbReference type="Proteomes" id="UP001199070"/>
    </source>
</evidence>
<dbReference type="AlphaFoldDB" id="A0AAW4TSX9"/>
<feature type="domain" description="MmeI-like DNA-methyltransferase" evidence="7">
    <location>
        <begin position="336"/>
        <end position="570"/>
    </location>
</feature>
<dbReference type="InterPro" id="IPR002052">
    <property type="entry name" value="DNA_methylase_N6_adenine_CS"/>
</dbReference>
<dbReference type="Pfam" id="PF20473">
    <property type="entry name" value="MmeI_Mtase"/>
    <property type="match status" value="1"/>
</dbReference>
<evidence type="ECO:0000256" key="2">
    <source>
        <dbReference type="ARBA" id="ARBA00022603"/>
    </source>
</evidence>
<dbReference type="SUPFAM" id="SSF53335">
    <property type="entry name" value="S-adenosyl-L-methionine-dependent methyltransferases"/>
    <property type="match status" value="1"/>
</dbReference>
<gene>
    <name evidence="8" type="ORF">LGN22_31735</name>
</gene>
<proteinExistence type="predicted"/>
<organism evidence="8 9">
    <name type="scientific">Burkholderia cenocepacia</name>
    <dbReference type="NCBI Taxonomy" id="95486"/>
    <lineage>
        <taxon>Bacteria</taxon>
        <taxon>Pseudomonadati</taxon>
        <taxon>Pseudomonadota</taxon>
        <taxon>Betaproteobacteria</taxon>
        <taxon>Burkholderiales</taxon>
        <taxon>Burkholderiaceae</taxon>
        <taxon>Burkholderia</taxon>
        <taxon>Burkholderia cepacia complex</taxon>
    </lineage>
</organism>
<evidence type="ECO:0000256" key="3">
    <source>
        <dbReference type="ARBA" id="ARBA00022679"/>
    </source>
</evidence>
<dbReference type="PRINTS" id="PR00507">
    <property type="entry name" value="N12N6MTFRASE"/>
</dbReference>
<sequence length="674" mass="75581">MTTAAEKTTKLTSFTEWVDKHIRGDEKGEAQVFLDRLFQGFGWPGLREAGAECELRIKNTNGGTSFADLVWKPVVVIEMKRRGADLSKHYSQAFAYWTRLVPHRPRYAVLCNFDEFWVYDFETQLDTPVDTVKLKELPSRYGPLNFMFPGDIAPTFGNHHESVTRQAADKLAACFNSMTKRGLESPLAQRFTLQMLMALFAEDIGLLDKYLVTQLLDDCKKPQDTHDLLGGLFDAMNAKTGVKGGRFKGVPYFNGGLFAEPAHVELNEDERRLLREASQFDWSKVRPEIFGTLFEHSLGKEQRHATGAHFTSAVDIMKVVGTTIVAPWTALIESASTLNRLRELLARIENFTVLDPACGSGNFLYIAYREMKRLEARIYERMAAEYKSIDPRQRPFGFLTTRNFYGMDINPFAIDIAKVTMMLAHKLSIDELHINEAALPLDNLDSNFRAGDALINKDGSRATWFKADVIVGNPPFLGAKLMKPLYGADYVKSVRAAYPEVPGMADLCVYWFRRAHDELKPCTPADPVAGRAGLVGTQNVRNNASRIGGLDYIVETGTIIDAVDNQPWSGEANVHVSIANWVKTQDKKLLPTARRLWFKVEPMAGTKKRPRGSGVAAKQYELDMREVLHINSALSDQTDVSAAVSLKCNTEPQRCFTGQMLGHAGFLLTNEQRC</sequence>
<keyword evidence="3" id="KW-0808">Transferase</keyword>
<evidence type="ECO:0000259" key="6">
    <source>
        <dbReference type="Pfam" id="PF20465"/>
    </source>
</evidence>
<feature type="domain" description="MmeI-like N-terminal" evidence="5">
    <location>
        <begin position="16"/>
        <end position="180"/>
    </location>
</feature>
<reference evidence="8" key="1">
    <citation type="submission" date="2023-08" db="EMBL/GenBank/DDBJ databases">
        <title>A collection of bacterial strains from the Burkholderia cepacia Research Laboratory and Repository.</title>
        <authorList>
            <person name="Lipuma J."/>
            <person name="Spilker T."/>
        </authorList>
    </citation>
    <scope>NUCLEOTIDE SEQUENCE</scope>
    <source>
        <strain evidence="8">AU0862</strain>
    </source>
</reference>
<dbReference type="RefSeq" id="WP_226136024.1">
    <property type="nucleotide sequence ID" value="NZ_JAIZTC010000013.1"/>
</dbReference>
<dbReference type="InterPro" id="IPR046816">
    <property type="entry name" value="MmeI_Mtase"/>
</dbReference>
<dbReference type="Gene3D" id="3.40.50.150">
    <property type="entry name" value="Vaccinia Virus protein VP39"/>
    <property type="match status" value="1"/>
</dbReference>
<dbReference type="Pfam" id="PF20464">
    <property type="entry name" value="MmeI_N"/>
    <property type="match status" value="1"/>
</dbReference>
<dbReference type="PANTHER" id="PTHR33841:SF1">
    <property type="entry name" value="DNA METHYLTRANSFERASE A"/>
    <property type="match status" value="1"/>
</dbReference>
<name>A0AAW4TSX9_9BURK</name>
<dbReference type="InterPro" id="IPR046817">
    <property type="entry name" value="MmeI_N"/>
</dbReference>
<comment type="catalytic activity">
    <reaction evidence="4">
        <text>a 2'-deoxyadenosine in DNA + S-adenosyl-L-methionine = an N(6)-methyl-2'-deoxyadenosine in DNA + S-adenosyl-L-homocysteine + H(+)</text>
        <dbReference type="Rhea" id="RHEA:15197"/>
        <dbReference type="Rhea" id="RHEA-COMP:12418"/>
        <dbReference type="Rhea" id="RHEA-COMP:12419"/>
        <dbReference type="ChEBI" id="CHEBI:15378"/>
        <dbReference type="ChEBI" id="CHEBI:57856"/>
        <dbReference type="ChEBI" id="CHEBI:59789"/>
        <dbReference type="ChEBI" id="CHEBI:90615"/>
        <dbReference type="ChEBI" id="CHEBI:90616"/>
        <dbReference type="EC" id="2.1.1.72"/>
    </reaction>
</comment>
<dbReference type="EMBL" id="JAIZTC010000013">
    <property type="protein sequence ID" value="MCA8383490.1"/>
    <property type="molecule type" value="Genomic_DNA"/>
</dbReference>
<comment type="caution">
    <text evidence="8">The sequence shown here is derived from an EMBL/GenBank/DDBJ whole genome shotgun (WGS) entry which is preliminary data.</text>
</comment>
<feature type="domain" description="MmeI-like helicase spacer" evidence="6">
    <location>
        <begin position="189"/>
        <end position="258"/>
    </location>
</feature>
<dbReference type="GO" id="GO:0009007">
    <property type="term" value="F:site-specific DNA-methyltransferase (adenine-specific) activity"/>
    <property type="evidence" value="ECO:0007669"/>
    <property type="project" value="UniProtKB-EC"/>
</dbReference>
<protein>
    <recommendedName>
        <fullName evidence="1">site-specific DNA-methyltransferase (adenine-specific)</fullName>
        <ecNumber evidence="1">2.1.1.72</ecNumber>
    </recommendedName>
</protein>
<dbReference type="GO" id="GO:0032259">
    <property type="term" value="P:methylation"/>
    <property type="evidence" value="ECO:0007669"/>
    <property type="project" value="UniProtKB-KW"/>
</dbReference>
<evidence type="ECO:0000259" key="5">
    <source>
        <dbReference type="Pfam" id="PF20464"/>
    </source>
</evidence>